<evidence type="ECO:0000256" key="3">
    <source>
        <dbReference type="ARBA" id="ARBA00022729"/>
    </source>
</evidence>
<dbReference type="InterPro" id="IPR011990">
    <property type="entry name" value="TPR-like_helical_dom_sf"/>
</dbReference>
<name>A0A4R8DTX5_9BACT</name>
<evidence type="ECO:0000313" key="8">
    <source>
        <dbReference type="Proteomes" id="UP000294498"/>
    </source>
</evidence>
<proteinExistence type="inferred from homology"/>
<keyword evidence="5" id="KW-0998">Cell outer membrane</keyword>
<gene>
    <name evidence="7" type="ORF">EDB95_1896</name>
</gene>
<dbReference type="Proteomes" id="UP000294498">
    <property type="component" value="Unassembled WGS sequence"/>
</dbReference>
<evidence type="ECO:0000256" key="2">
    <source>
        <dbReference type="ARBA" id="ARBA00006275"/>
    </source>
</evidence>
<dbReference type="GO" id="GO:0009279">
    <property type="term" value="C:cell outer membrane"/>
    <property type="evidence" value="ECO:0007669"/>
    <property type="project" value="UniProtKB-SubCell"/>
</dbReference>
<dbReference type="SUPFAM" id="SSF48452">
    <property type="entry name" value="TPR-like"/>
    <property type="match status" value="1"/>
</dbReference>
<evidence type="ECO:0000256" key="1">
    <source>
        <dbReference type="ARBA" id="ARBA00004442"/>
    </source>
</evidence>
<dbReference type="RefSeq" id="WP_133992927.1">
    <property type="nucleotide sequence ID" value="NZ_SODV01000001.1"/>
</dbReference>
<dbReference type="EMBL" id="SODV01000001">
    <property type="protein sequence ID" value="TDX00867.1"/>
    <property type="molecule type" value="Genomic_DNA"/>
</dbReference>
<dbReference type="InterPro" id="IPR012944">
    <property type="entry name" value="SusD_RagB_dom"/>
</dbReference>
<sequence length="555" mass="61924">MTTKSFIYILLGGGLVLASCKREKFLDRNPISNISPENFFTDETDLQLYCNQYYGKLPVQNFVDADDTSDDKANQSINQFLAGTYTVPSAAAGTTWDFSFNRTLNFFLANYQKAAVTDSVKNIYVGETDFFLALDYWNKVKLYGDVPFINTYITDTSTSVLYAGRTPHKQVMDSVLNYLNFAVAHLPLPANAAKGRLNMYQALALKARICLWEGTYREYFGVGDQTSYLQAAAAAAEQIMASGLYSLYSTGNPGSDYYNLFIQHDLSTNPEAIMPMLFSTNVLMNGVDRTLGESGDGYSKDFVRNFLCTDGLPTALSPLYKGDDSLDEEIINRDPRLKQQIATRGFDFLAGDTISLPRIGTTVTSTGYQCIKGRSSLITDWNANASTLEFFIFRYAETLLIDAEARAELGTCTQAVIDGTINLLRARVGMPHMIIASLVRDPNSHFPNVPVLIDEIRRERRVELGAEGFRFDDLHRWKAGTLINNPETILGIKLLPQVRAEYPASQVSSIVVDANNYVRVYPSITARVWADKMYLYPIPTGEITLNPNLVQNPGW</sequence>
<dbReference type="OrthoDB" id="5694214at2"/>
<reference evidence="7 8" key="1">
    <citation type="submission" date="2019-03" db="EMBL/GenBank/DDBJ databases">
        <title>Genomic Encyclopedia of Type Strains, Phase IV (KMG-IV): sequencing the most valuable type-strain genomes for metagenomic binning, comparative biology and taxonomic classification.</title>
        <authorList>
            <person name="Goeker M."/>
        </authorList>
    </citation>
    <scope>NUCLEOTIDE SEQUENCE [LARGE SCALE GENOMIC DNA]</scope>
    <source>
        <strain evidence="7 8">DSM 100059</strain>
    </source>
</reference>
<dbReference type="AlphaFoldDB" id="A0A4R8DTX5"/>
<keyword evidence="8" id="KW-1185">Reference proteome</keyword>
<evidence type="ECO:0000259" key="6">
    <source>
        <dbReference type="Pfam" id="PF07980"/>
    </source>
</evidence>
<organism evidence="7 8">
    <name type="scientific">Dinghuibacter silviterrae</name>
    <dbReference type="NCBI Taxonomy" id="1539049"/>
    <lineage>
        <taxon>Bacteria</taxon>
        <taxon>Pseudomonadati</taxon>
        <taxon>Bacteroidota</taxon>
        <taxon>Chitinophagia</taxon>
        <taxon>Chitinophagales</taxon>
        <taxon>Chitinophagaceae</taxon>
        <taxon>Dinghuibacter</taxon>
    </lineage>
</organism>
<dbReference type="Pfam" id="PF07980">
    <property type="entry name" value="SusD_RagB"/>
    <property type="match status" value="1"/>
</dbReference>
<evidence type="ECO:0000256" key="5">
    <source>
        <dbReference type="ARBA" id="ARBA00023237"/>
    </source>
</evidence>
<protein>
    <submittedName>
        <fullName evidence="7">Putative outer membrane starch-binding protein</fullName>
    </submittedName>
</protein>
<keyword evidence="3" id="KW-0732">Signal</keyword>
<dbReference type="Gene3D" id="1.25.40.390">
    <property type="match status" value="1"/>
</dbReference>
<accession>A0A4R8DTX5</accession>
<dbReference type="PROSITE" id="PS51257">
    <property type="entry name" value="PROKAR_LIPOPROTEIN"/>
    <property type="match status" value="1"/>
</dbReference>
<evidence type="ECO:0000313" key="7">
    <source>
        <dbReference type="EMBL" id="TDX00867.1"/>
    </source>
</evidence>
<comment type="caution">
    <text evidence="7">The sequence shown here is derived from an EMBL/GenBank/DDBJ whole genome shotgun (WGS) entry which is preliminary data.</text>
</comment>
<keyword evidence="4" id="KW-0472">Membrane</keyword>
<comment type="similarity">
    <text evidence="2">Belongs to the SusD family.</text>
</comment>
<comment type="subcellular location">
    <subcellularLocation>
        <location evidence="1">Cell outer membrane</location>
    </subcellularLocation>
</comment>
<feature type="domain" description="RagB/SusD" evidence="6">
    <location>
        <begin position="292"/>
        <end position="555"/>
    </location>
</feature>
<evidence type="ECO:0000256" key="4">
    <source>
        <dbReference type="ARBA" id="ARBA00023136"/>
    </source>
</evidence>